<dbReference type="Gene3D" id="2.40.128.110">
    <property type="entry name" value="Lipid/polyisoprenoid-binding, YceI-like"/>
    <property type="match status" value="1"/>
</dbReference>
<name>A0ABW3AWD4_9SPHI</name>
<evidence type="ECO:0000313" key="3">
    <source>
        <dbReference type="EMBL" id="MFD0794599.1"/>
    </source>
</evidence>
<proteinExistence type="predicted"/>
<dbReference type="PANTHER" id="PTHR34406">
    <property type="entry name" value="PROTEIN YCEI"/>
    <property type="match status" value="1"/>
</dbReference>
<dbReference type="SUPFAM" id="SSF101874">
    <property type="entry name" value="YceI-like"/>
    <property type="match status" value="1"/>
</dbReference>
<dbReference type="PANTHER" id="PTHR34406:SF1">
    <property type="entry name" value="PROTEIN YCEI"/>
    <property type="match status" value="1"/>
</dbReference>
<dbReference type="EMBL" id="JBHTHZ010000012">
    <property type="protein sequence ID" value="MFD0794599.1"/>
    <property type="molecule type" value="Genomic_DNA"/>
</dbReference>
<comment type="caution">
    <text evidence="3">The sequence shown here is derived from an EMBL/GenBank/DDBJ whole genome shotgun (WGS) entry which is preliminary data.</text>
</comment>
<dbReference type="InterPro" id="IPR007372">
    <property type="entry name" value="Lipid/polyisoprenoid-bd_YceI"/>
</dbReference>
<protein>
    <submittedName>
        <fullName evidence="3">YceI family protein</fullName>
    </submittedName>
</protein>
<evidence type="ECO:0000313" key="4">
    <source>
        <dbReference type="Proteomes" id="UP001597010"/>
    </source>
</evidence>
<dbReference type="Proteomes" id="UP001597010">
    <property type="component" value="Unassembled WGS sequence"/>
</dbReference>
<sequence>MKTFFSAIILFVSTAGAFAQSANDITKSKISFELKNLGIKTGGTIDKVQANVQFDPAQLAGSKIEAVAEAASINTDNSMRDNHLKNEDYFDVDKYPRITMSSTSFRKKGNGFTGFFNLTIKDKTKLVEVPFTYTTLSNGHLFKGSFKINRKDFGIGGNSMTMSDEVTVNIEAETAK</sequence>
<feature type="domain" description="Lipid/polyisoprenoid-binding YceI-like" evidence="2">
    <location>
        <begin position="17"/>
        <end position="175"/>
    </location>
</feature>
<gene>
    <name evidence="3" type="ORF">ACFQZX_13315</name>
</gene>
<reference evidence="4" key="1">
    <citation type="journal article" date="2019" name="Int. J. Syst. Evol. Microbiol.">
        <title>The Global Catalogue of Microorganisms (GCM) 10K type strain sequencing project: providing services to taxonomists for standard genome sequencing and annotation.</title>
        <authorList>
            <consortium name="The Broad Institute Genomics Platform"/>
            <consortium name="The Broad Institute Genome Sequencing Center for Infectious Disease"/>
            <person name="Wu L."/>
            <person name="Ma J."/>
        </authorList>
    </citation>
    <scope>NUCLEOTIDE SEQUENCE [LARGE SCALE GENOMIC DNA]</scope>
    <source>
        <strain evidence="4">CCUG 61484</strain>
    </source>
</reference>
<keyword evidence="1" id="KW-0732">Signal</keyword>
<dbReference type="Pfam" id="PF04264">
    <property type="entry name" value="YceI"/>
    <property type="match status" value="1"/>
</dbReference>
<feature type="signal peptide" evidence="1">
    <location>
        <begin position="1"/>
        <end position="17"/>
    </location>
</feature>
<dbReference type="SMART" id="SM00867">
    <property type="entry name" value="YceI"/>
    <property type="match status" value="1"/>
</dbReference>
<organism evidence="3 4">
    <name type="scientific">Mucilaginibacter litoreus</name>
    <dbReference type="NCBI Taxonomy" id="1048221"/>
    <lineage>
        <taxon>Bacteria</taxon>
        <taxon>Pseudomonadati</taxon>
        <taxon>Bacteroidota</taxon>
        <taxon>Sphingobacteriia</taxon>
        <taxon>Sphingobacteriales</taxon>
        <taxon>Sphingobacteriaceae</taxon>
        <taxon>Mucilaginibacter</taxon>
    </lineage>
</organism>
<dbReference type="RefSeq" id="WP_377116099.1">
    <property type="nucleotide sequence ID" value="NZ_JBHTHZ010000012.1"/>
</dbReference>
<dbReference type="InterPro" id="IPR036761">
    <property type="entry name" value="TTHA0802/YceI-like_sf"/>
</dbReference>
<accession>A0ABW3AWD4</accession>
<evidence type="ECO:0000256" key="1">
    <source>
        <dbReference type="SAM" id="SignalP"/>
    </source>
</evidence>
<feature type="chain" id="PRO_5046007709" evidence="1">
    <location>
        <begin position="18"/>
        <end position="176"/>
    </location>
</feature>
<evidence type="ECO:0000259" key="2">
    <source>
        <dbReference type="SMART" id="SM00867"/>
    </source>
</evidence>
<keyword evidence="4" id="KW-1185">Reference proteome</keyword>